<name>A0A6H2C571_DOLFA</name>
<dbReference type="PANTHER" id="PTHR22916">
    <property type="entry name" value="GLYCOSYLTRANSFERASE"/>
    <property type="match status" value="1"/>
</dbReference>
<dbReference type="EMBL" id="CP051206">
    <property type="protein sequence ID" value="QJB46985.1"/>
    <property type="molecule type" value="Genomic_DNA"/>
</dbReference>
<dbReference type="SUPFAM" id="SSF53448">
    <property type="entry name" value="Nucleotide-diphospho-sugar transferases"/>
    <property type="match status" value="1"/>
</dbReference>
<dbReference type="PANTHER" id="PTHR22916:SF3">
    <property type="entry name" value="UDP-GLCNAC:BETAGAL BETA-1,3-N-ACETYLGLUCOSAMINYLTRANSFERASE-LIKE PROTEIN 1"/>
    <property type="match status" value="1"/>
</dbReference>
<dbReference type="Proteomes" id="UP000502433">
    <property type="component" value="Chromosome"/>
</dbReference>
<feature type="domain" description="Glycosyltransferase 2-like" evidence="1">
    <location>
        <begin position="5"/>
        <end position="146"/>
    </location>
</feature>
<proteinExistence type="predicted"/>
<organism evidence="2 3">
    <name type="scientific">Dolichospermum flos-aquae CCAP 1403/13F</name>
    <dbReference type="NCBI Taxonomy" id="315271"/>
    <lineage>
        <taxon>Bacteria</taxon>
        <taxon>Bacillati</taxon>
        <taxon>Cyanobacteriota</taxon>
        <taxon>Cyanophyceae</taxon>
        <taxon>Nostocales</taxon>
        <taxon>Aphanizomenonaceae</taxon>
        <taxon>Dolichospermum</taxon>
    </lineage>
</organism>
<dbReference type="GO" id="GO:0016758">
    <property type="term" value="F:hexosyltransferase activity"/>
    <property type="evidence" value="ECO:0007669"/>
    <property type="project" value="UniProtKB-ARBA"/>
</dbReference>
<sequence>MPKISVIIPNYNHAQFLEQRIESVLNQTVQDVEVIFLDDNSTDNSREVFSKYVNHPKISHVIFNETNSGSPFKQWNKGFSLATGEYIWLAESDDYADPRFLETLVEILEENPQVGVAYCQSHQVDKYNDFVATLHCWTDELDKERWHNDFINNGLEECRKYLIVKNTIPNASAVLTRRYLFKEIGYADESMFLCGDWLTWIKLLLRCDIAYSAQVLNFWRTHSTNVRSKSSLNGLGIYERMKILSIIQKQIDIPKKVAEQIKNDLVYEWVSLMLRRKNRVSLKKSIEFYQLSKICDSAIEMRYLKQAGLYISEKLRRLRRSSRKND</sequence>
<evidence type="ECO:0000313" key="3">
    <source>
        <dbReference type="Proteomes" id="UP000502433"/>
    </source>
</evidence>
<dbReference type="InterPro" id="IPR029044">
    <property type="entry name" value="Nucleotide-diphossugar_trans"/>
</dbReference>
<dbReference type="RefSeq" id="WP_168697400.1">
    <property type="nucleotide sequence ID" value="NZ_CP051206.1"/>
</dbReference>
<accession>A0A6H2C571</accession>
<reference evidence="2 3" key="1">
    <citation type="submission" date="2020-04" db="EMBL/GenBank/DDBJ databases">
        <title>Genome-Wide Identification of 5-Methylcytosine Sites in Bacterial Genomes By High-Throughput Sequencing of MspJI Restriction Fragments.</title>
        <authorList>
            <person name="Wu V."/>
        </authorList>
    </citation>
    <scope>NUCLEOTIDE SEQUENCE [LARGE SCALE GENOMIC DNA]</scope>
    <source>
        <strain evidence="2 3">CCAP 1403/13f</strain>
    </source>
</reference>
<dbReference type="AlphaFoldDB" id="A0A6H2C571"/>
<gene>
    <name evidence="2" type="ORF">HGD76_08510</name>
</gene>
<dbReference type="InterPro" id="IPR001173">
    <property type="entry name" value="Glyco_trans_2-like"/>
</dbReference>
<reference evidence="2 3" key="2">
    <citation type="submission" date="2020-04" db="EMBL/GenBank/DDBJ databases">
        <authorList>
            <person name="Fomenkov A."/>
            <person name="Anton B.P."/>
            <person name="Roberts R.J."/>
        </authorList>
    </citation>
    <scope>NUCLEOTIDE SEQUENCE [LARGE SCALE GENOMIC DNA]</scope>
    <source>
        <strain evidence="2 3">CCAP 1403/13f</strain>
    </source>
</reference>
<evidence type="ECO:0000313" key="2">
    <source>
        <dbReference type="EMBL" id="QJB46985.1"/>
    </source>
</evidence>
<dbReference type="KEGG" id="dfs:HGD76_08510"/>
<evidence type="ECO:0000259" key="1">
    <source>
        <dbReference type="Pfam" id="PF00535"/>
    </source>
</evidence>
<keyword evidence="2" id="KW-0808">Transferase</keyword>
<dbReference type="Pfam" id="PF00535">
    <property type="entry name" value="Glycos_transf_2"/>
    <property type="match status" value="1"/>
</dbReference>
<dbReference type="Gene3D" id="3.90.550.10">
    <property type="entry name" value="Spore Coat Polysaccharide Biosynthesis Protein SpsA, Chain A"/>
    <property type="match status" value="1"/>
</dbReference>
<protein>
    <submittedName>
        <fullName evidence="2">Glycosyltransferase family 2 protein</fullName>
    </submittedName>
</protein>